<sequence length="77" mass="8474">MSAHHRFSNEVFSIRQLLARDWEVVINHTLREGNVCADVLANMGALSGSLLVKITTPPSGLSMPLLADAQEVVFIRE</sequence>
<reference evidence="2 3" key="2">
    <citation type="journal article" date="2017" name="Front. Plant Sci.">
        <title>Gene Classification and Mining of Molecular Markers Useful in Red Clover (Trifolium pratense) Breeding.</title>
        <authorList>
            <person name="Istvanek J."/>
            <person name="Dluhosova J."/>
            <person name="Dluhos P."/>
            <person name="Patkova L."/>
            <person name="Nedelnik J."/>
            <person name="Repkova J."/>
        </authorList>
    </citation>
    <scope>NUCLEOTIDE SEQUENCE [LARGE SCALE GENOMIC DNA]</scope>
    <source>
        <strain evidence="3">cv. Tatra</strain>
        <tissue evidence="2">Young leaves</tissue>
    </source>
</reference>
<reference evidence="2 3" key="1">
    <citation type="journal article" date="2014" name="Am. J. Bot.">
        <title>Genome assembly and annotation for red clover (Trifolium pratense; Fabaceae).</title>
        <authorList>
            <person name="Istvanek J."/>
            <person name="Jaros M."/>
            <person name="Krenek A."/>
            <person name="Repkova J."/>
        </authorList>
    </citation>
    <scope>NUCLEOTIDE SEQUENCE [LARGE SCALE GENOMIC DNA]</scope>
    <source>
        <strain evidence="3">cv. Tatra</strain>
        <tissue evidence="2">Young leaves</tissue>
    </source>
</reference>
<dbReference type="EMBL" id="ASHM01049539">
    <property type="protein sequence ID" value="PNX85761.1"/>
    <property type="molecule type" value="Genomic_DNA"/>
</dbReference>
<dbReference type="InterPro" id="IPR044730">
    <property type="entry name" value="RNase_H-like_dom_plant"/>
</dbReference>
<dbReference type="PANTHER" id="PTHR34023">
    <property type="entry name" value="RNASE H DOMAIN-CONTAINING PROTEIN"/>
    <property type="match status" value="1"/>
</dbReference>
<protein>
    <recommendedName>
        <fullName evidence="1">RNase H type-1 domain-containing protein</fullName>
    </recommendedName>
</protein>
<dbReference type="Pfam" id="PF13456">
    <property type="entry name" value="RVT_3"/>
    <property type="match status" value="1"/>
</dbReference>
<dbReference type="GO" id="GO:0003676">
    <property type="term" value="F:nucleic acid binding"/>
    <property type="evidence" value="ECO:0007669"/>
    <property type="project" value="InterPro"/>
</dbReference>
<dbReference type="InterPro" id="IPR002156">
    <property type="entry name" value="RNaseH_domain"/>
</dbReference>
<feature type="domain" description="RNase H type-1" evidence="1">
    <location>
        <begin position="7"/>
        <end position="43"/>
    </location>
</feature>
<gene>
    <name evidence="2" type="ORF">L195_g041835</name>
</gene>
<dbReference type="AlphaFoldDB" id="A0A2K3M4P3"/>
<organism evidence="2 3">
    <name type="scientific">Trifolium pratense</name>
    <name type="common">Red clover</name>
    <dbReference type="NCBI Taxonomy" id="57577"/>
    <lineage>
        <taxon>Eukaryota</taxon>
        <taxon>Viridiplantae</taxon>
        <taxon>Streptophyta</taxon>
        <taxon>Embryophyta</taxon>
        <taxon>Tracheophyta</taxon>
        <taxon>Spermatophyta</taxon>
        <taxon>Magnoliopsida</taxon>
        <taxon>eudicotyledons</taxon>
        <taxon>Gunneridae</taxon>
        <taxon>Pentapetalae</taxon>
        <taxon>rosids</taxon>
        <taxon>fabids</taxon>
        <taxon>Fabales</taxon>
        <taxon>Fabaceae</taxon>
        <taxon>Papilionoideae</taxon>
        <taxon>50 kb inversion clade</taxon>
        <taxon>NPAAA clade</taxon>
        <taxon>Hologalegina</taxon>
        <taxon>IRL clade</taxon>
        <taxon>Trifolieae</taxon>
        <taxon>Trifolium</taxon>
    </lineage>
</organism>
<evidence type="ECO:0000259" key="1">
    <source>
        <dbReference type="Pfam" id="PF13456"/>
    </source>
</evidence>
<dbReference type="CDD" id="cd06222">
    <property type="entry name" value="RNase_H_like"/>
    <property type="match status" value="1"/>
</dbReference>
<dbReference type="GO" id="GO:0004523">
    <property type="term" value="F:RNA-DNA hybrid ribonuclease activity"/>
    <property type="evidence" value="ECO:0007669"/>
    <property type="project" value="InterPro"/>
</dbReference>
<name>A0A2K3M4P3_TRIPR</name>
<evidence type="ECO:0000313" key="2">
    <source>
        <dbReference type="EMBL" id="PNX85761.1"/>
    </source>
</evidence>
<accession>A0A2K3M4P3</accession>
<evidence type="ECO:0000313" key="3">
    <source>
        <dbReference type="Proteomes" id="UP000236291"/>
    </source>
</evidence>
<dbReference type="Proteomes" id="UP000236291">
    <property type="component" value="Unassembled WGS sequence"/>
</dbReference>
<dbReference type="PANTHER" id="PTHR34023:SF5">
    <property type="entry name" value="RNASE H TYPE-1 DOMAIN-CONTAINING PROTEIN"/>
    <property type="match status" value="1"/>
</dbReference>
<comment type="caution">
    <text evidence="2">The sequence shown here is derived from an EMBL/GenBank/DDBJ whole genome shotgun (WGS) entry which is preliminary data.</text>
</comment>
<proteinExistence type="predicted"/>